<accession>S5Y0L0</accession>
<dbReference type="Gene3D" id="3.30.2000.30">
    <property type="match status" value="1"/>
</dbReference>
<dbReference type="PATRIC" id="fig|1367847.3.peg.2184"/>
<reference evidence="1 2" key="1">
    <citation type="journal article" date="2014" name="BMC Genomics">
        <title>Architecture and functions of a multipartite genome of the methylotrophic bacterium Paracoccus aminophilus JCM 7686, containing primary and secondary chromids.</title>
        <authorList>
            <person name="Dziewit L."/>
            <person name="Czarnecki J."/>
            <person name="Wibberg D."/>
            <person name="Radlinska M."/>
            <person name="Mrozek P."/>
            <person name="Szymczak M."/>
            <person name="Schluter A."/>
            <person name="Puhler A."/>
            <person name="Bartosik D."/>
        </authorList>
    </citation>
    <scope>NUCLEOTIDE SEQUENCE [LARGE SCALE GENOMIC DNA]</scope>
    <source>
        <strain evidence="1">JCM 7686</strain>
    </source>
</reference>
<proteinExistence type="predicted"/>
<dbReference type="InterPro" id="IPR053745">
    <property type="entry name" value="Viral_Tail_Comp_sf"/>
</dbReference>
<evidence type="ECO:0000313" key="1">
    <source>
        <dbReference type="EMBL" id="AGT09270.1"/>
    </source>
</evidence>
<dbReference type="HOGENOM" id="CLU_126531_1_0_5"/>
<dbReference type="Pfam" id="PF11367">
    <property type="entry name" value="Tail_completion_gp17"/>
    <property type="match status" value="1"/>
</dbReference>
<keyword evidence="2" id="KW-1185">Reference proteome</keyword>
<dbReference type="Proteomes" id="UP000015480">
    <property type="component" value="Chromosome"/>
</dbReference>
<protein>
    <recommendedName>
        <fullName evidence="3">DUF3168 domain-containing protein</fullName>
    </recommendedName>
</protein>
<dbReference type="eggNOG" id="ENOG5031NKU">
    <property type="taxonomic scope" value="Bacteria"/>
</dbReference>
<dbReference type="InterPro" id="IPR021508">
    <property type="entry name" value="Gp17-like"/>
</dbReference>
<evidence type="ECO:0000313" key="2">
    <source>
        <dbReference type="Proteomes" id="UP000015480"/>
    </source>
</evidence>
<evidence type="ECO:0008006" key="3">
    <source>
        <dbReference type="Google" id="ProtNLM"/>
    </source>
</evidence>
<dbReference type="KEGG" id="pami:JCM7686_2191"/>
<sequence>MLEPSLALQTAVGDALAASPAVTAHVAPERIRAGSIRPEFMPAILLPAGNVEILGRAASGQTVAEVSLILHLWAVQDSSDVAQEIAGAVLAVLMDAPPAAGFWFDEWDRPSLAWVPDPDPAQSHSHAAIKLRAVIRWRAI</sequence>
<dbReference type="EMBL" id="CP006650">
    <property type="protein sequence ID" value="AGT09270.1"/>
    <property type="molecule type" value="Genomic_DNA"/>
</dbReference>
<organism evidence="1 2">
    <name type="scientific">Paracoccus aminophilus JCM 7686</name>
    <dbReference type="NCBI Taxonomy" id="1367847"/>
    <lineage>
        <taxon>Bacteria</taxon>
        <taxon>Pseudomonadati</taxon>
        <taxon>Pseudomonadota</taxon>
        <taxon>Alphaproteobacteria</taxon>
        <taxon>Rhodobacterales</taxon>
        <taxon>Paracoccaceae</taxon>
        <taxon>Paracoccus</taxon>
    </lineage>
</organism>
<name>S5Y0L0_PARAH</name>
<dbReference type="STRING" id="1367847.JCM7686_2191"/>
<gene>
    <name evidence="1" type="ORF">JCM7686_2191</name>
</gene>
<dbReference type="AlphaFoldDB" id="S5Y0L0"/>
<dbReference type="OrthoDB" id="7630456at2"/>
<dbReference type="RefSeq" id="WP_020950908.1">
    <property type="nucleotide sequence ID" value="NC_022041.1"/>
</dbReference>